<evidence type="ECO:0000256" key="2">
    <source>
        <dbReference type="SAM" id="SignalP"/>
    </source>
</evidence>
<reference evidence="3" key="1">
    <citation type="submission" date="2020-12" db="EMBL/GenBank/DDBJ databases">
        <title>Genomic characterization of non-nitrogen-fixing Frankia strains.</title>
        <authorList>
            <person name="Carlos-Shanley C."/>
            <person name="Guerra T."/>
            <person name="Hahn D."/>
        </authorList>
    </citation>
    <scope>NUCLEOTIDE SEQUENCE</scope>
    <source>
        <strain evidence="3">CN6</strain>
    </source>
</reference>
<feature type="region of interest" description="Disordered" evidence="1">
    <location>
        <begin position="62"/>
        <end position="107"/>
    </location>
</feature>
<organism evidence="3 4">
    <name type="scientific">Frankia nepalensis</name>
    <dbReference type="NCBI Taxonomy" id="1836974"/>
    <lineage>
        <taxon>Bacteria</taxon>
        <taxon>Bacillati</taxon>
        <taxon>Actinomycetota</taxon>
        <taxon>Actinomycetes</taxon>
        <taxon>Frankiales</taxon>
        <taxon>Frankiaceae</taxon>
        <taxon>Frankia</taxon>
    </lineage>
</organism>
<feature type="signal peptide" evidence="2">
    <location>
        <begin position="1"/>
        <end position="33"/>
    </location>
</feature>
<comment type="caution">
    <text evidence="3">The sequence shown here is derived from an EMBL/GenBank/DDBJ whole genome shotgun (WGS) entry which is preliminary data.</text>
</comment>
<evidence type="ECO:0000256" key="1">
    <source>
        <dbReference type="SAM" id="MobiDB-lite"/>
    </source>
</evidence>
<name>A0A937RD49_9ACTN</name>
<feature type="chain" id="PRO_5038931406" evidence="2">
    <location>
        <begin position="34"/>
        <end position="169"/>
    </location>
</feature>
<evidence type="ECO:0000313" key="3">
    <source>
        <dbReference type="EMBL" id="MBL7627702.1"/>
    </source>
</evidence>
<feature type="compositionally biased region" description="Acidic residues" evidence="1">
    <location>
        <begin position="97"/>
        <end position="106"/>
    </location>
</feature>
<feature type="compositionally biased region" description="Acidic residues" evidence="1">
    <location>
        <begin position="78"/>
        <end position="89"/>
    </location>
</feature>
<protein>
    <submittedName>
        <fullName evidence="3">Uncharacterized protein</fullName>
    </submittedName>
</protein>
<feature type="non-terminal residue" evidence="3">
    <location>
        <position position="169"/>
    </location>
</feature>
<dbReference type="AlphaFoldDB" id="A0A937RD49"/>
<proteinExistence type="predicted"/>
<keyword evidence="2" id="KW-0732">Signal</keyword>
<dbReference type="Proteomes" id="UP000604475">
    <property type="component" value="Unassembled WGS sequence"/>
</dbReference>
<keyword evidence="4" id="KW-1185">Reference proteome</keyword>
<dbReference type="EMBL" id="JAEACQ010000163">
    <property type="protein sequence ID" value="MBL7627702.1"/>
    <property type="molecule type" value="Genomic_DNA"/>
</dbReference>
<gene>
    <name evidence="3" type="ORF">I7412_11090</name>
</gene>
<accession>A0A937RD49</accession>
<sequence>MTKIIGQRAAILAASSLVSVAVALGSGATAAQALEPKHGPTLKKEKESVTFEKVVWFDNKNKKHHENKHWDPRGDYSDYADEGDEEYGYDDYPGYADDTDQEESYDDQSWLADAVDPAGAADPTGAVDPIEAVDPATDVAPMGTVDPAAAALLAPMQDGYYEKDHHKNI</sequence>
<evidence type="ECO:0000313" key="4">
    <source>
        <dbReference type="Proteomes" id="UP000604475"/>
    </source>
</evidence>